<evidence type="ECO:0000313" key="1">
    <source>
        <dbReference type="EMBL" id="KQC86039.1"/>
    </source>
</evidence>
<dbReference type="EMBL" id="LLKB01000001">
    <property type="protein sequence ID" value="KQC86039.1"/>
    <property type="molecule type" value="Genomic_DNA"/>
</dbReference>
<comment type="caution">
    <text evidence="1">The sequence shown here is derived from an EMBL/GenBank/DDBJ whole genome shotgun (WGS) entry which is preliminary data.</text>
</comment>
<name>A0AAW3JWK1_9FIRM</name>
<evidence type="ECO:0008006" key="3">
    <source>
        <dbReference type="Google" id="ProtNLM"/>
    </source>
</evidence>
<evidence type="ECO:0000313" key="2">
    <source>
        <dbReference type="Proteomes" id="UP000050833"/>
    </source>
</evidence>
<gene>
    <name evidence="1" type="ORF">APZ18_02270</name>
</gene>
<keyword evidence="2" id="KW-1185">Reference proteome</keyword>
<proteinExistence type="predicted"/>
<protein>
    <recommendedName>
        <fullName evidence="3">Phage protein, HK97 gp10 family</fullName>
    </recommendedName>
</protein>
<dbReference type="Proteomes" id="UP000050833">
    <property type="component" value="Unassembled WGS sequence"/>
</dbReference>
<accession>A0AAW3JWK1</accession>
<organism evidence="1 2">
    <name type="scientific">Butyribacter intestini</name>
    <dbReference type="NCBI Taxonomy" id="1703332"/>
    <lineage>
        <taxon>Bacteria</taxon>
        <taxon>Bacillati</taxon>
        <taxon>Bacillota</taxon>
        <taxon>Clostridia</taxon>
        <taxon>Lachnospirales</taxon>
        <taxon>Lachnospiraceae</taxon>
        <taxon>Butyribacter</taxon>
    </lineage>
</organism>
<reference evidence="1 2" key="1">
    <citation type="submission" date="2015-10" db="EMBL/GenBank/DDBJ databases">
        <title>Butyribacter intestini gen. nov., sp. nov., a butyric acid-producing bacterium of the family Lachnospiraceae isolated from the human faeces.</title>
        <authorList>
            <person name="Zou Y."/>
            <person name="Xue W."/>
            <person name="Luo G."/>
            <person name="Lv M."/>
        </authorList>
    </citation>
    <scope>NUCLEOTIDE SEQUENCE [LARGE SCALE GENOMIC DNA]</scope>
    <source>
        <strain evidence="1 2">TF01-11</strain>
    </source>
</reference>
<dbReference type="AlphaFoldDB" id="A0AAW3JWK1"/>
<sequence>MPKQINFTYDSPSSIDNAIKEMRSYQANITYKCKLLAERLANIGVEIARVNVADFDAIYSGELLSSIKAEYDGIIPDGASWMVITDCPWAFYVEFGTGIVGANSPHPDTSIANWKYDINQHGDMGWYYFKDGDWHWTKGMPSRPFMYQTGMDLRARIESVAREVFASA</sequence>
<dbReference type="RefSeq" id="WP_055941222.1">
    <property type="nucleotide sequence ID" value="NZ_LLKB01000001.1"/>
</dbReference>